<dbReference type="OrthoDB" id="6144703at2759"/>
<dbReference type="EMBL" id="OC933674">
    <property type="protein sequence ID" value="CAD7659959.1"/>
    <property type="molecule type" value="Genomic_DNA"/>
</dbReference>
<sequence length="244" mass="28030">MSLLLQYNDLNNVKPIILDHIYHRFNPGYTRSKEYIVTEWPMNKTISDIWSLIYDHNCNSVVILGGIPDNNKNYPQFWPKESVKCKKYGPIFSVETMSTNSPPSINSWVFKINKKVASLTELMAGIKAEPKVTQIFEFKSWPYGHKVPASTNALVELIHMVERWRQRTAYGPVLVISANGKSRVGVYCAANLAIEQVVAHEEVDIFNAVKTVRRHRPALIENITEYKYCYDLTLHYLMNSGANF</sequence>
<dbReference type="PRINTS" id="PR00700">
    <property type="entry name" value="PRTYPHPHTASE"/>
</dbReference>
<reference evidence="3" key="1">
    <citation type="submission" date="2020-11" db="EMBL/GenBank/DDBJ databases">
        <authorList>
            <person name="Tran Van P."/>
        </authorList>
    </citation>
    <scope>NUCLEOTIDE SEQUENCE</scope>
</reference>
<dbReference type="InterPro" id="IPR000387">
    <property type="entry name" value="Tyr_Pase_dom"/>
</dbReference>
<dbReference type="Pfam" id="PF00102">
    <property type="entry name" value="Y_phosphatase"/>
    <property type="match status" value="1"/>
</dbReference>
<dbReference type="InterPro" id="IPR050348">
    <property type="entry name" value="Protein-Tyr_Phosphatase"/>
</dbReference>
<dbReference type="SMART" id="SM00194">
    <property type="entry name" value="PTPc"/>
    <property type="match status" value="1"/>
</dbReference>
<dbReference type="InterPro" id="IPR000242">
    <property type="entry name" value="PTP_cat"/>
</dbReference>
<dbReference type="PANTHER" id="PTHR19134">
    <property type="entry name" value="RECEPTOR-TYPE TYROSINE-PROTEIN PHOSPHATASE"/>
    <property type="match status" value="1"/>
</dbReference>
<keyword evidence="4" id="KW-1185">Reference proteome</keyword>
<dbReference type="Proteomes" id="UP000728032">
    <property type="component" value="Unassembled WGS sequence"/>
</dbReference>
<evidence type="ECO:0000313" key="4">
    <source>
        <dbReference type="Proteomes" id="UP000728032"/>
    </source>
</evidence>
<dbReference type="Gene3D" id="3.90.190.10">
    <property type="entry name" value="Protein tyrosine phosphatase superfamily"/>
    <property type="match status" value="1"/>
</dbReference>
<organism evidence="3">
    <name type="scientific">Oppiella nova</name>
    <dbReference type="NCBI Taxonomy" id="334625"/>
    <lineage>
        <taxon>Eukaryota</taxon>
        <taxon>Metazoa</taxon>
        <taxon>Ecdysozoa</taxon>
        <taxon>Arthropoda</taxon>
        <taxon>Chelicerata</taxon>
        <taxon>Arachnida</taxon>
        <taxon>Acari</taxon>
        <taxon>Acariformes</taxon>
        <taxon>Sarcoptiformes</taxon>
        <taxon>Oribatida</taxon>
        <taxon>Brachypylina</taxon>
        <taxon>Oppioidea</taxon>
        <taxon>Oppiidae</taxon>
        <taxon>Oppiella</taxon>
    </lineage>
</organism>
<dbReference type="InterPro" id="IPR003595">
    <property type="entry name" value="Tyr_Pase_cat"/>
</dbReference>
<dbReference type="GO" id="GO:0004725">
    <property type="term" value="F:protein tyrosine phosphatase activity"/>
    <property type="evidence" value="ECO:0007669"/>
    <property type="project" value="InterPro"/>
</dbReference>
<feature type="domain" description="Tyrosine-protein phosphatase" evidence="1">
    <location>
        <begin position="1"/>
        <end position="236"/>
    </location>
</feature>
<dbReference type="SMART" id="SM00404">
    <property type="entry name" value="PTPc_motif"/>
    <property type="match status" value="1"/>
</dbReference>
<evidence type="ECO:0000259" key="2">
    <source>
        <dbReference type="PROSITE" id="PS50056"/>
    </source>
</evidence>
<dbReference type="InterPro" id="IPR029021">
    <property type="entry name" value="Prot-tyrosine_phosphatase-like"/>
</dbReference>
<gene>
    <name evidence="3" type="ORF">ONB1V03_LOCUS16530</name>
</gene>
<proteinExistence type="predicted"/>
<dbReference type="SUPFAM" id="SSF52799">
    <property type="entry name" value="(Phosphotyrosine protein) phosphatases II"/>
    <property type="match status" value="1"/>
</dbReference>
<dbReference type="GO" id="GO:0048666">
    <property type="term" value="P:neuron development"/>
    <property type="evidence" value="ECO:0007669"/>
    <property type="project" value="UniProtKB-ARBA"/>
</dbReference>
<name>A0A7R9QVG7_9ACAR</name>
<accession>A0A7R9QVG7</accession>
<dbReference type="PANTHER" id="PTHR19134:SF449">
    <property type="entry name" value="TYROSINE-PROTEIN PHOSPHATASE 1"/>
    <property type="match status" value="1"/>
</dbReference>
<dbReference type="PROSITE" id="PS50055">
    <property type="entry name" value="TYR_PHOSPHATASE_PTP"/>
    <property type="match status" value="1"/>
</dbReference>
<evidence type="ECO:0000313" key="3">
    <source>
        <dbReference type="EMBL" id="CAD7659959.1"/>
    </source>
</evidence>
<dbReference type="AlphaFoldDB" id="A0A7R9QVG7"/>
<dbReference type="PROSITE" id="PS50056">
    <property type="entry name" value="TYR_PHOSPHATASE_2"/>
    <property type="match status" value="1"/>
</dbReference>
<protein>
    <submittedName>
        <fullName evidence="3">Uncharacterized protein</fullName>
    </submittedName>
</protein>
<feature type="domain" description="Tyrosine specific protein phosphatases" evidence="2">
    <location>
        <begin position="155"/>
        <end position="227"/>
    </location>
</feature>
<dbReference type="EMBL" id="CAJPVJ010018849">
    <property type="protein sequence ID" value="CAG2177097.1"/>
    <property type="molecule type" value="Genomic_DNA"/>
</dbReference>
<evidence type="ECO:0000259" key="1">
    <source>
        <dbReference type="PROSITE" id="PS50055"/>
    </source>
</evidence>